<comment type="caution">
    <text evidence="3">The sequence shown here is derived from an EMBL/GenBank/DDBJ whole genome shotgun (WGS) entry which is preliminary data.</text>
</comment>
<feature type="compositionally biased region" description="Acidic residues" evidence="1">
    <location>
        <begin position="248"/>
        <end position="272"/>
    </location>
</feature>
<evidence type="ECO:0000256" key="2">
    <source>
        <dbReference type="SAM" id="SignalP"/>
    </source>
</evidence>
<reference evidence="3 4" key="1">
    <citation type="submission" date="2024-08" db="EMBL/GenBank/DDBJ databases">
        <authorList>
            <person name="Cucini C."/>
            <person name="Frati F."/>
        </authorList>
    </citation>
    <scope>NUCLEOTIDE SEQUENCE [LARGE SCALE GENOMIC DNA]</scope>
</reference>
<evidence type="ECO:0000313" key="3">
    <source>
        <dbReference type="EMBL" id="CAL8144183.1"/>
    </source>
</evidence>
<evidence type="ECO:0000313" key="4">
    <source>
        <dbReference type="Proteomes" id="UP001642540"/>
    </source>
</evidence>
<proteinExistence type="predicted"/>
<name>A0ABP1S6G1_9HEXA</name>
<organism evidence="3 4">
    <name type="scientific">Orchesella dallaii</name>
    <dbReference type="NCBI Taxonomy" id="48710"/>
    <lineage>
        <taxon>Eukaryota</taxon>
        <taxon>Metazoa</taxon>
        <taxon>Ecdysozoa</taxon>
        <taxon>Arthropoda</taxon>
        <taxon>Hexapoda</taxon>
        <taxon>Collembola</taxon>
        <taxon>Entomobryomorpha</taxon>
        <taxon>Entomobryoidea</taxon>
        <taxon>Orchesellidae</taxon>
        <taxon>Orchesellinae</taxon>
        <taxon>Orchesella</taxon>
    </lineage>
</organism>
<feature type="chain" id="PRO_5046852904" evidence="2">
    <location>
        <begin position="21"/>
        <end position="292"/>
    </location>
</feature>
<keyword evidence="4" id="KW-1185">Reference proteome</keyword>
<gene>
    <name evidence="3" type="ORF">ODALV1_LOCUS30115</name>
</gene>
<dbReference type="EMBL" id="CAXLJM020000160">
    <property type="protein sequence ID" value="CAL8144183.1"/>
    <property type="molecule type" value="Genomic_DNA"/>
</dbReference>
<feature type="compositionally biased region" description="Polar residues" evidence="1">
    <location>
        <begin position="217"/>
        <end position="229"/>
    </location>
</feature>
<accession>A0ABP1S6G1</accession>
<keyword evidence="2" id="KW-0732">Signal</keyword>
<dbReference type="Proteomes" id="UP001642540">
    <property type="component" value="Unassembled WGS sequence"/>
</dbReference>
<sequence>MSVRQSLFFVLIIAVVIVSAKRNKKEGNKDSNPGQAKKGILNLSSCLGEPVTLNIASTEVEACLTAKYDEIIATFGNSTDEKSAKKLAKKKQKLNKKLKKKCMAECEWKVLGLIPEGKPAGNASSTSNSDGGEKFTKMFPEAARETIKTAIAMCLNTEPTVGNSEEEIFNKANQMCSQNKKITKCFQKSLKRACKGKPASGTTTTSVPAVGIDATGKSATANSPTGVSTSSPLVPTMAPPPPASTGDVNDEEEKDDDDDDDDMDNDDDEDNELTTKRAPASLSLNTAKPVTK</sequence>
<feature type="region of interest" description="Disordered" evidence="1">
    <location>
        <begin position="214"/>
        <end position="292"/>
    </location>
</feature>
<feature type="compositionally biased region" description="Polar residues" evidence="1">
    <location>
        <begin position="282"/>
        <end position="292"/>
    </location>
</feature>
<evidence type="ECO:0000256" key="1">
    <source>
        <dbReference type="SAM" id="MobiDB-lite"/>
    </source>
</evidence>
<feature type="signal peptide" evidence="2">
    <location>
        <begin position="1"/>
        <end position="20"/>
    </location>
</feature>
<protein>
    <submittedName>
        <fullName evidence="3">Uncharacterized protein</fullName>
    </submittedName>
</protein>